<keyword evidence="2 5" id="KW-0456">Lyase</keyword>
<dbReference type="KEGG" id="mmab:HQ865_08435"/>
<keyword evidence="6" id="KW-1185">Reference proteome</keyword>
<dbReference type="Pfam" id="PF05426">
    <property type="entry name" value="Alginate_lyase"/>
    <property type="match status" value="1"/>
</dbReference>
<sequence>MKAKLIIALLCLLFLQQTYAQLPEVFLLSPKHMADKKAAYKKGDSKVVSDVTAVVKSADEFLTAKPASVMEKALTPPSGSKHDYMSMAPYFWPDPAKADGLPYIRKDGQRNPEIKKIVDHELLSNLDNKCKYLSLAYYFTGDEKYAAKVNELLKVWFLDAETKMNPNLNYAQAVRGVNDGRGIGIIETRSLANIADWMGLLAGSKSFTKQNLAAIKDWYKQYLTWMTTSKNGKDEHNAKNNHGTHYDTQVVSFALFTGNTAMAKQVLEDSRKRIATQIEPDGEQKLELERTNALGYSSMNLDGWINMSELGDRAGVNLWDYTTADGRGIRKALDWLLPYALDQKPFTYQQITPYSKDELYHVLLLSAQKYHEPAYSKAAESMRKKDKFYLEDLLYN</sequence>
<dbReference type="InterPro" id="IPR008929">
    <property type="entry name" value="Chondroitin_lyas"/>
</dbReference>
<accession>A0A7D4UJY5</accession>
<evidence type="ECO:0000313" key="6">
    <source>
        <dbReference type="Proteomes" id="UP000505355"/>
    </source>
</evidence>
<dbReference type="EMBL" id="CP054139">
    <property type="protein sequence ID" value="QKJ29782.1"/>
    <property type="molecule type" value="Genomic_DNA"/>
</dbReference>
<proteinExistence type="predicted"/>
<evidence type="ECO:0000313" key="5">
    <source>
        <dbReference type="EMBL" id="QKJ29782.1"/>
    </source>
</evidence>
<dbReference type="AlphaFoldDB" id="A0A7D4UJY5"/>
<feature type="chain" id="PRO_5028933929" evidence="3">
    <location>
        <begin position="21"/>
        <end position="396"/>
    </location>
</feature>
<name>A0A7D4UJY5_9SPHI</name>
<evidence type="ECO:0000256" key="1">
    <source>
        <dbReference type="ARBA" id="ARBA00022729"/>
    </source>
</evidence>
<gene>
    <name evidence="5" type="ORF">HQ865_08435</name>
</gene>
<organism evidence="5 6">
    <name type="scientific">Mucilaginibacter mali</name>
    <dbReference type="NCBI Taxonomy" id="2740462"/>
    <lineage>
        <taxon>Bacteria</taxon>
        <taxon>Pseudomonadati</taxon>
        <taxon>Bacteroidota</taxon>
        <taxon>Sphingobacteriia</taxon>
        <taxon>Sphingobacteriales</taxon>
        <taxon>Sphingobacteriaceae</taxon>
        <taxon>Mucilaginibacter</taxon>
    </lineage>
</organism>
<reference evidence="5 6" key="1">
    <citation type="submission" date="2020-05" db="EMBL/GenBank/DDBJ databases">
        <title>Mucilaginibacter mali sp. nov.</title>
        <authorList>
            <person name="Kim H.S."/>
            <person name="Lee K.C."/>
            <person name="Suh M.K."/>
            <person name="Kim J.-S."/>
            <person name="Han K.-I."/>
            <person name="Eom M.K."/>
            <person name="Shin Y.K."/>
            <person name="Lee J.-S."/>
        </authorList>
    </citation>
    <scope>NUCLEOTIDE SEQUENCE [LARGE SCALE GENOMIC DNA]</scope>
    <source>
        <strain evidence="5 6">G2-14</strain>
    </source>
</reference>
<keyword evidence="1 3" id="KW-0732">Signal</keyword>
<dbReference type="InterPro" id="IPR008397">
    <property type="entry name" value="Alginate_lyase_dom"/>
</dbReference>
<dbReference type="RefSeq" id="WP_173414474.1">
    <property type="nucleotide sequence ID" value="NZ_CP054139.1"/>
</dbReference>
<dbReference type="Proteomes" id="UP000505355">
    <property type="component" value="Chromosome"/>
</dbReference>
<dbReference type="GO" id="GO:0016829">
    <property type="term" value="F:lyase activity"/>
    <property type="evidence" value="ECO:0007669"/>
    <property type="project" value="UniProtKB-KW"/>
</dbReference>
<dbReference type="GO" id="GO:0042597">
    <property type="term" value="C:periplasmic space"/>
    <property type="evidence" value="ECO:0007669"/>
    <property type="project" value="InterPro"/>
</dbReference>
<feature type="domain" description="Alginate lyase" evidence="4">
    <location>
        <begin position="69"/>
        <end position="346"/>
    </location>
</feature>
<dbReference type="SUPFAM" id="SSF48230">
    <property type="entry name" value="Chondroitin AC/alginate lyase"/>
    <property type="match status" value="1"/>
</dbReference>
<evidence type="ECO:0000256" key="2">
    <source>
        <dbReference type="ARBA" id="ARBA00023239"/>
    </source>
</evidence>
<feature type="signal peptide" evidence="3">
    <location>
        <begin position="1"/>
        <end position="20"/>
    </location>
</feature>
<dbReference type="Gene3D" id="1.50.10.100">
    <property type="entry name" value="Chondroitin AC/alginate lyase"/>
    <property type="match status" value="1"/>
</dbReference>
<evidence type="ECO:0000259" key="4">
    <source>
        <dbReference type="Pfam" id="PF05426"/>
    </source>
</evidence>
<evidence type="ECO:0000256" key="3">
    <source>
        <dbReference type="SAM" id="SignalP"/>
    </source>
</evidence>
<protein>
    <submittedName>
        <fullName evidence="5">Alginate lyase family protein</fullName>
    </submittedName>
</protein>